<evidence type="ECO:0000256" key="1">
    <source>
        <dbReference type="SAM" id="Phobius"/>
    </source>
</evidence>
<dbReference type="Proteomes" id="UP001528850">
    <property type="component" value="Unassembled WGS sequence"/>
</dbReference>
<keyword evidence="1" id="KW-0812">Transmembrane</keyword>
<organism evidence="2 3">
    <name type="scientific">Luteibacter sahnii</name>
    <dbReference type="NCBI Taxonomy" id="3021977"/>
    <lineage>
        <taxon>Bacteria</taxon>
        <taxon>Pseudomonadati</taxon>
        <taxon>Pseudomonadota</taxon>
        <taxon>Gammaproteobacteria</taxon>
        <taxon>Lysobacterales</taxon>
        <taxon>Rhodanobacteraceae</taxon>
        <taxon>Luteibacter</taxon>
    </lineage>
</organism>
<name>A0ABT6B5Q9_9GAMM</name>
<dbReference type="EMBL" id="JARJJS010000001">
    <property type="protein sequence ID" value="MDF4023434.1"/>
    <property type="molecule type" value="Genomic_DNA"/>
</dbReference>
<sequence>MTSDMTMAINLVCNLLMALCGMWLLTERSMSRVVRIYCALIACGGAVNAAGMLAALTDFRDFSYGDVWPGEVVVNIGATAMMLRWTWRARRRRKGLAIDAQPIG</sequence>
<protein>
    <recommendedName>
        <fullName evidence="4">Phage holin family protein</fullName>
    </recommendedName>
</protein>
<reference evidence="2 3" key="1">
    <citation type="journal article" date="2024" name="Curr. Microbiol.">
        <title>Luteibacter sahnii sp. nov., A Novel Yellow-Colored Xanthomonadin Pigment Producing Probiotic Bacterium from Healthy Rice Seed Microbiome.</title>
        <authorList>
            <person name="Jaiswal G."/>
            <person name="Rana R."/>
            <person name="Nayak P.K."/>
            <person name="Chouhan R."/>
            <person name="Gandhi S.G."/>
            <person name="Patel H.K."/>
            <person name="Patil P.B."/>
        </authorList>
    </citation>
    <scope>NUCLEOTIDE SEQUENCE [LARGE SCALE GENOMIC DNA]</scope>
    <source>
        <strain evidence="2 3">PPL201</strain>
    </source>
</reference>
<proteinExistence type="predicted"/>
<gene>
    <name evidence="2" type="ORF">P3W24_00400</name>
</gene>
<keyword evidence="1" id="KW-0472">Membrane</keyword>
<keyword evidence="1" id="KW-1133">Transmembrane helix</keyword>
<evidence type="ECO:0000313" key="3">
    <source>
        <dbReference type="Proteomes" id="UP001528850"/>
    </source>
</evidence>
<comment type="caution">
    <text evidence="2">The sequence shown here is derived from an EMBL/GenBank/DDBJ whole genome shotgun (WGS) entry which is preliminary data.</text>
</comment>
<keyword evidence="3" id="KW-1185">Reference proteome</keyword>
<accession>A0ABT6B5Q9</accession>
<feature type="transmembrane region" description="Helical" evidence="1">
    <location>
        <begin position="37"/>
        <end position="56"/>
    </location>
</feature>
<feature type="transmembrane region" description="Helical" evidence="1">
    <location>
        <begin position="6"/>
        <end position="25"/>
    </location>
</feature>
<evidence type="ECO:0000313" key="2">
    <source>
        <dbReference type="EMBL" id="MDF4023434.1"/>
    </source>
</evidence>
<feature type="transmembrane region" description="Helical" evidence="1">
    <location>
        <begin position="68"/>
        <end position="87"/>
    </location>
</feature>
<evidence type="ECO:0008006" key="4">
    <source>
        <dbReference type="Google" id="ProtNLM"/>
    </source>
</evidence>